<proteinExistence type="predicted"/>
<feature type="chain" id="PRO_5020022664" evidence="1">
    <location>
        <begin position="19"/>
        <end position="72"/>
    </location>
</feature>
<name>A0A4P1QRT8_LUPAN</name>
<dbReference type="Proteomes" id="UP000188354">
    <property type="component" value="Chromosome LG18"/>
</dbReference>
<protein>
    <submittedName>
        <fullName evidence="2">Uncharacterized protein</fullName>
    </submittedName>
</protein>
<dbReference type="EMBL" id="CM007378">
    <property type="protein sequence ID" value="OIV93162.1"/>
    <property type="molecule type" value="Genomic_DNA"/>
</dbReference>
<dbReference type="AlphaFoldDB" id="A0A4P1QRT8"/>
<organism evidence="2 3">
    <name type="scientific">Lupinus angustifolius</name>
    <name type="common">Narrow-leaved blue lupine</name>
    <dbReference type="NCBI Taxonomy" id="3871"/>
    <lineage>
        <taxon>Eukaryota</taxon>
        <taxon>Viridiplantae</taxon>
        <taxon>Streptophyta</taxon>
        <taxon>Embryophyta</taxon>
        <taxon>Tracheophyta</taxon>
        <taxon>Spermatophyta</taxon>
        <taxon>Magnoliopsida</taxon>
        <taxon>eudicotyledons</taxon>
        <taxon>Gunneridae</taxon>
        <taxon>Pentapetalae</taxon>
        <taxon>rosids</taxon>
        <taxon>fabids</taxon>
        <taxon>Fabales</taxon>
        <taxon>Fabaceae</taxon>
        <taxon>Papilionoideae</taxon>
        <taxon>50 kb inversion clade</taxon>
        <taxon>genistoids sensu lato</taxon>
        <taxon>core genistoids</taxon>
        <taxon>Genisteae</taxon>
        <taxon>Lupinus</taxon>
    </lineage>
</organism>
<sequence>MLFIHFCTVAWFNSSGMAKYLAFTCNNGMTTACRKFLKLEKKNRNTSGLFEHLEEASYYWKELYGHLDNPDE</sequence>
<evidence type="ECO:0000256" key="1">
    <source>
        <dbReference type="SAM" id="SignalP"/>
    </source>
</evidence>
<gene>
    <name evidence="2" type="ORF">TanjilG_20824</name>
</gene>
<accession>A0A4P1QRT8</accession>
<feature type="signal peptide" evidence="1">
    <location>
        <begin position="1"/>
        <end position="18"/>
    </location>
</feature>
<evidence type="ECO:0000313" key="2">
    <source>
        <dbReference type="EMBL" id="OIV93162.1"/>
    </source>
</evidence>
<evidence type="ECO:0000313" key="3">
    <source>
        <dbReference type="Proteomes" id="UP000188354"/>
    </source>
</evidence>
<dbReference type="Gramene" id="OIV93162">
    <property type="protein sequence ID" value="OIV93162"/>
    <property type="gene ID" value="TanjilG_20824"/>
</dbReference>
<reference evidence="2 3" key="1">
    <citation type="journal article" date="2017" name="Plant Biotechnol. J.">
        <title>A comprehensive draft genome sequence for lupin (Lupinus angustifolius), an emerging health food: insights into plant-microbe interactions and legume evolution.</title>
        <authorList>
            <person name="Hane J.K."/>
            <person name="Ming Y."/>
            <person name="Kamphuis L.G."/>
            <person name="Nelson M.N."/>
            <person name="Garg G."/>
            <person name="Atkins C.A."/>
            <person name="Bayer P.E."/>
            <person name="Bravo A."/>
            <person name="Bringans S."/>
            <person name="Cannon S."/>
            <person name="Edwards D."/>
            <person name="Foley R."/>
            <person name="Gao L.L."/>
            <person name="Harrison M.J."/>
            <person name="Huang W."/>
            <person name="Hurgobin B."/>
            <person name="Li S."/>
            <person name="Liu C.W."/>
            <person name="McGrath A."/>
            <person name="Morahan G."/>
            <person name="Murray J."/>
            <person name="Weller J."/>
            <person name="Jian J."/>
            <person name="Singh K.B."/>
        </authorList>
    </citation>
    <scope>NUCLEOTIDE SEQUENCE [LARGE SCALE GENOMIC DNA]</scope>
    <source>
        <strain evidence="3">cv. Tanjil</strain>
        <tissue evidence="2">Whole plant</tissue>
    </source>
</reference>
<keyword evidence="1" id="KW-0732">Signal</keyword>
<keyword evidence="3" id="KW-1185">Reference proteome</keyword>